<protein>
    <submittedName>
        <fullName evidence="6">TetR/AcrR family transcriptional regulator</fullName>
    </submittedName>
</protein>
<evidence type="ECO:0000256" key="3">
    <source>
        <dbReference type="ARBA" id="ARBA00023163"/>
    </source>
</evidence>
<dbReference type="PANTHER" id="PTHR47506">
    <property type="entry name" value="TRANSCRIPTIONAL REGULATORY PROTEIN"/>
    <property type="match status" value="1"/>
</dbReference>
<keyword evidence="1" id="KW-0805">Transcription regulation</keyword>
<reference evidence="7" key="1">
    <citation type="journal article" date="2019" name="Int. J. Syst. Evol. Microbiol.">
        <title>The Global Catalogue of Microorganisms (GCM) 10K type strain sequencing project: providing services to taxonomists for standard genome sequencing and annotation.</title>
        <authorList>
            <consortium name="The Broad Institute Genomics Platform"/>
            <consortium name="The Broad Institute Genome Sequencing Center for Infectious Disease"/>
            <person name="Wu L."/>
            <person name="Ma J."/>
        </authorList>
    </citation>
    <scope>NUCLEOTIDE SEQUENCE [LARGE SCALE GENOMIC DNA]</scope>
    <source>
        <strain evidence="7">JCM 17441</strain>
    </source>
</reference>
<dbReference type="Proteomes" id="UP001500620">
    <property type="component" value="Unassembled WGS sequence"/>
</dbReference>
<dbReference type="EMBL" id="BAABAT010000002">
    <property type="protein sequence ID" value="GAA4244755.1"/>
    <property type="molecule type" value="Genomic_DNA"/>
</dbReference>
<dbReference type="SUPFAM" id="SSF46689">
    <property type="entry name" value="Homeodomain-like"/>
    <property type="match status" value="1"/>
</dbReference>
<dbReference type="SUPFAM" id="SSF48498">
    <property type="entry name" value="Tetracyclin repressor-like, C-terminal domain"/>
    <property type="match status" value="1"/>
</dbReference>
<organism evidence="6 7">
    <name type="scientific">Dactylosporangium darangshiense</name>
    <dbReference type="NCBI Taxonomy" id="579108"/>
    <lineage>
        <taxon>Bacteria</taxon>
        <taxon>Bacillati</taxon>
        <taxon>Actinomycetota</taxon>
        <taxon>Actinomycetes</taxon>
        <taxon>Micromonosporales</taxon>
        <taxon>Micromonosporaceae</taxon>
        <taxon>Dactylosporangium</taxon>
    </lineage>
</organism>
<evidence type="ECO:0000256" key="1">
    <source>
        <dbReference type="ARBA" id="ARBA00023015"/>
    </source>
</evidence>
<dbReference type="PROSITE" id="PS50977">
    <property type="entry name" value="HTH_TETR_2"/>
    <property type="match status" value="1"/>
</dbReference>
<evidence type="ECO:0000256" key="2">
    <source>
        <dbReference type="ARBA" id="ARBA00023125"/>
    </source>
</evidence>
<dbReference type="InterPro" id="IPR001647">
    <property type="entry name" value="HTH_TetR"/>
</dbReference>
<dbReference type="Gene3D" id="1.10.357.10">
    <property type="entry name" value="Tetracycline Repressor, domain 2"/>
    <property type="match status" value="1"/>
</dbReference>
<sequence length="182" mass="18796">MIESAIRLLAKHGFQAASFGAVLEASQAPRGSIYHHFPGGKHQLISAAIDVAGARAVALVHSMRGGSAAEIIDGFTGAWRAVLQWSDFGAGCSAVAVTVSADEPELVERVGAVFRSWRQALADVLQASGLNASQAGDLSMMMLAASEGAVVLCRAERSFVPLETVTAQLKLLASTMAASTSG</sequence>
<accession>A0ABP8CYZ7</accession>
<name>A0ABP8CYZ7_9ACTN</name>
<keyword evidence="7" id="KW-1185">Reference proteome</keyword>
<dbReference type="InterPro" id="IPR009057">
    <property type="entry name" value="Homeodomain-like_sf"/>
</dbReference>
<comment type="caution">
    <text evidence="6">The sequence shown here is derived from an EMBL/GenBank/DDBJ whole genome shotgun (WGS) entry which is preliminary data.</text>
</comment>
<gene>
    <name evidence="6" type="ORF">GCM10022255_009060</name>
</gene>
<dbReference type="InterPro" id="IPR054156">
    <property type="entry name" value="YxaF_TetR_C"/>
</dbReference>
<evidence type="ECO:0000313" key="7">
    <source>
        <dbReference type="Proteomes" id="UP001500620"/>
    </source>
</evidence>
<feature type="domain" description="HTH tetR-type" evidence="5">
    <location>
        <begin position="1"/>
        <end position="55"/>
    </location>
</feature>
<evidence type="ECO:0000259" key="5">
    <source>
        <dbReference type="PROSITE" id="PS50977"/>
    </source>
</evidence>
<dbReference type="PANTHER" id="PTHR47506:SF3">
    <property type="entry name" value="HTH-TYPE TRANSCRIPTIONAL REGULATOR LMRA"/>
    <property type="match status" value="1"/>
</dbReference>
<dbReference type="Pfam" id="PF21993">
    <property type="entry name" value="TetR_C_13_2"/>
    <property type="match status" value="1"/>
</dbReference>
<keyword evidence="3" id="KW-0804">Transcription</keyword>
<feature type="DNA-binding region" description="H-T-H motif" evidence="4">
    <location>
        <begin position="18"/>
        <end position="37"/>
    </location>
</feature>
<evidence type="ECO:0000313" key="6">
    <source>
        <dbReference type="EMBL" id="GAA4244755.1"/>
    </source>
</evidence>
<dbReference type="InterPro" id="IPR036271">
    <property type="entry name" value="Tet_transcr_reg_TetR-rel_C_sf"/>
</dbReference>
<evidence type="ECO:0000256" key="4">
    <source>
        <dbReference type="PROSITE-ProRule" id="PRU00335"/>
    </source>
</evidence>
<proteinExistence type="predicted"/>
<dbReference type="RefSeq" id="WP_345121514.1">
    <property type="nucleotide sequence ID" value="NZ_BAABAT010000002.1"/>
</dbReference>
<dbReference type="Pfam" id="PF00440">
    <property type="entry name" value="TetR_N"/>
    <property type="match status" value="1"/>
</dbReference>
<keyword evidence="2 4" id="KW-0238">DNA-binding</keyword>